<name>A0ABX5KLP6_9BURK</name>
<evidence type="ECO:0000256" key="5">
    <source>
        <dbReference type="ARBA" id="ARBA00022989"/>
    </source>
</evidence>
<evidence type="ECO:0000256" key="2">
    <source>
        <dbReference type="ARBA" id="ARBA00022448"/>
    </source>
</evidence>
<protein>
    <submittedName>
        <fullName evidence="9">MFS family arabinose efflux permease</fullName>
    </submittedName>
</protein>
<gene>
    <name evidence="9" type="ORF">C7402_11015</name>
</gene>
<accession>A0ABX5KLP6</accession>
<evidence type="ECO:0000256" key="7">
    <source>
        <dbReference type="SAM" id="Phobius"/>
    </source>
</evidence>
<dbReference type="Gene3D" id="1.20.1250.20">
    <property type="entry name" value="MFS general substrate transporter like domains"/>
    <property type="match status" value="2"/>
</dbReference>
<keyword evidence="2" id="KW-0813">Transport</keyword>
<dbReference type="SUPFAM" id="SSF103473">
    <property type="entry name" value="MFS general substrate transporter"/>
    <property type="match status" value="1"/>
</dbReference>
<evidence type="ECO:0000256" key="1">
    <source>
        <dbReference type="ARBA" id="ARBA00004651"/>
    </source>
</evidence>
<dbReference type="InterPro" id="IPR011701">
    <property type="entry name" value="MFS"/>
</dbReference>
<feature type="transmembrane region" description="Helical" evidence="7">
    <location>
        <begin position="253"/>
        <end position="272"/>
    </location>
</feature>
<evidence type="ECO:0000256" key="4">
    <source>
        <dbReference type="ARBA" id="ARBA00022692"/>
    </source>
</evidence>
<comment type="caution">
    <text evidence="9">The sequence shown here is derived from an EMBL/GenBank/DDBJ whole genome shotgun (WGS) entry which is preliminary data.</text>
</comment>
<evidence type="ECO:0000313" key="9">
    <source>
        <dbReference type="EMBL" id="PVX81611.1"/>
    </source>
</evidence>
<dbReference type="PANTHER" id="PTHR43045:SF1">
    <property type="entry name" value="SHIKIMATE TRANSPORTER"/>
    <property type="match status" value="1"/>
</dbReference>
<dbReference type="PANTHER" id="PTHR43045">
    <property type="entry name" value="SHIKIMATE TRANSPORTER"/>
    <property type="match status" value="1"/>
</dbReference>
<evidence type="ECO:0000313" key="10">
    <source>
        <dbReference type="Proteomes" id="UP000245712"/>
    </source>
</evidence>
<feature type="domain" description="Major facilitator superfamily (MFS) profile" evidence="8">
    <location>
        <begin position="16"/>
        <end position="425"/>
    </location>
</feature>
<evidence type="ECO:0000256" key="3">
    <source>
        <dbReference type="ARBA" id="ARBA00022475"/>
    </source>
</evidence>
<evidence type="ECO:0000259" key="8">
    <source>
        <dbReference type="PROSITE" id="PS50850"/>
    </source>
</evidence>
<organism evidence="9 10">
    <name type="scientific">Paraburkholderia unamae</name>
    <dbReference type="NCBI Taxonomy" id="219649"/>
    <lineage>
        <taxon>Bacteria</taxon>
        <taxon>Pseudomonadati</taxon>
        <taxon>Pseudomonadota</taxon>
        <taxon>Betaproteobacteria</taxon>
        <taxon>Burkholderiales</taxon>
        <taxon>Burkholderiaceae</taxon>
        <taxon>Paraburkholderia</taxon>
    </lineage>
</organism>
<dbReference type="InterPro" id="IPR020846">
    <property type="entry name" value="MFS_dom"/>
</dbReference>
<sequence length="439" mass="45803">MNMTNDGSARPALWRVCVAAVAGSTIEGFDFLAYGTASALVFGKVFFANLDPTTATIASFATFATGLLARPVGGVIFGHYGDRVGRKAMLSISLILMGISTLGIGLVPGYAAIGALAPILLVLLRMMQGVAFGGEFGGAILMAVEHAPPRWKGVLGALPLAGVPMGLVLSALSFSFFTRLPEADFLSWGWRLPFIASIVLVAGGYYIRSSIPETPDFVEVQKQRRTANVPSLEVLRAHGKLLLLTIGNKLGEVTLYYTVTVFLIAYAAKLGFSKADTLHALLVGACCQVAGMIVVGWLCSKVGGRSIARIGGVAMALSISALIAMIETHDPFYLTLALALALGVVHPLVYAPQAAFYSAQFPAELRYSGLSLAIQLGAAIGGGMAPIIATQLSAQYASLTPIAFYVGGVGLLGTLCACFMRAGDAHESEEPALGAARTH</sequence>
<feature type="transmembrane region" description="Helical" evidence="7">
    <location>
        <begin position="402"/>
        <end position="420"/>
    </location>
</feature>
<feature type="transmembrane region" description="Helical" evidence="7">
    <location>
        <begin position="154"/>
        <end position="176"/>
    </location>
</feature>
<reference evidence="9 10" key="1">
    <citation type="submission" date="2018-05" db="EMBL/GenBank/DDBJ databases">
        <title>Genomic Encyclopedia of Type Strains, Phase IV (KMG-V): Genome sequencing to study the core and pangenomes of soil and plant-associated prokaryotes.</title>
        <authorList>
            <person name="Whitman W."/>
        </authorList>
    </citation>
    <scope>NUCLEOTIDE SEQUENCE [LARGE SCALE GENOMIC DNA]</scope>
    <source>
        <strain evidence="9 10">SCZa-39</strain>
    </source>
</reference>
<keyword evidence="5 7" id="KW-1133">Transmembrane helix</keyword>
<dbReference type="RefSeq" id="WP_244314893.1">
    <property type="nucleotide sequence ID" value="NZ_QEOB01000010.1"/>
</dbReference>
<feature type="transmembrane region" description="Helical" evidence="7">
    <location>
        <begin position="278"/>
        <end position="299"/>
    </location>
</feature>
<comment type="subcellular location">
    <subcellularLocation>
        <location evidence="1">Cell membrane</location>
        <topology evidence="1">Multi-pass membrane protein</topology>
    </subcellularLocation>
</comment>
<keyword evidence="4 7" id="KW-0812">Transmembrane</keyword>
<feature type="transmembrane region" description="Helical" evidence="7">
    <location>
        <begin position="119"/>
        <end position="142"/>
    </location>
</feature>
<evidence type="ECO:0000256" key="6">
    <source>
        <dbReference type="ARBA" id="ARBA00023136"/>
    </source>
</evidence>
<feature type="transmembrane region" description="Helical" evidence="7">
    <location>
        <begin position="306"/>
        <end position="326"/>
    </location>
</feature>
<feature type="transmembrane region" description="Helical" evidence="7">
    <location>
        <begin position="89"/>
        <end position="113"/>
    </location>
</feature>
<dbReference type="Pfam" id="PF07690">
    <property type="entry name" value="MFS_1"/>
    <property type="match status" value="1"/>
</dbReference>
<proteinExistence type="predicted"/>
<feature type="transmembrane region" description="Helical" evidence="7">
    <location>
        <begin position="55"/>
        <end position="77"/>
    </location>
</feature>
<keyword evidence="6 7" id="KW-0472">Membrane</keyword>
<dbReference type="EMBL" id="QEOB01000010">
    <property type="protein sequence ID" value="PVX81611.1"/>
    <property type="molecule type" value="Genomic_DNA"/>
</dbReference>
<dbReference type="PROSITE" id="PS50850">
    <property type="entry name" value="MFS"/>
    <property type="match status" value="1"/>
</dbReference>
<dbReference type="Proteomes" id="UP000245712">
    <property type="component" value="Unassembled WGS sequence"/>
</dbReference>
<feature type="transmembrane region" description="Helical" evidence="7">
    <location>
        <begin position="12"/>
        <end position="35"/>
    </location>
</feature>
<keyword evidence="3" id="KW-1003">Cell membrane</keyword>
<feature type="transmembrane region" description="Helical" evidence="7">
    <location>
        <begin position="188"/>
        <end position="207"/>
    </location>
</feature>
<feature type="transmembrane region" description="Helical" evidence="7">
    <location>
        <begin position="372"/>
        <end position="390"/>
    </location>
</feature>
<keyword evidence="10" id="KW-1185">Reference proteome</keyword>
<feature type="transmembrane region" description="Helical" evidence="7">
    <location>
        <begin position="332"/>
        <end position="351"/>
    </location>
</feature>
<dbReference type="InterPro" id="IPR036259">
    <property type="entry name" value="MFS_trans_sf"/>
</dbReference>
<dbReference type="CDD" id="cd17369">
    <property type="entry name" value="MFS_ShiA_like"/>
    <property type="match status" value="1"/>
</dbReference>